<proteinExistence type="predicted"/>
<dbReference type="InterPro" id="IPR007421">
    <property type="entry name" value="Schlafen_AlbA_2_dom"/>
</dbReference>
<feature type="domain" description="Schlafen AlbA-2" evidence="1">
    <location>
        <begin position="23"/>
        <end position="144"/>
    </location>
</feature>
<dbReference type="Pfam" id="PF04326">
    <property type="entry name" value="SLFN_AlbA_2"/>
    <property type="match status" value="1"/>
</dbReference>
<dbReference type="Gene3D" id="3.30.565.60">
    <property type="match status" value="1"/>
</dbReference>
<evidence type="ECO:0000313" key="2">
    <source>
        <dbReference type="EMBL" id="ACD94364.1"/>
    </source>
</evidence>
<dbReference type="AlphaFoldDB" id="B3E3V0"/>
<dbReference type="Gene3D" id="3.30.950.30">
    <property type="entry name" value="Schlafen, AAA domain"/>
    <property type="match status" value="1"/>
</dbReference>
<dbReference type="InterPro" id="IPR038475">
    <property type="entry name" value="RecG_C_sf"/>
</dbReference>
<dbReference type="RefSeq" id="WP_012468720.1">
    <property type="nucleotide sequence ID" value="NC_010814.1"/>
</dbReference>
<accession>B3E3V0</accession>
<dbReference type="KEGG" id="glo:Glov_0638"/>
<protein>
    <submittedName>
        <fullName evidence="2">Putative transcriptional regulator</fullName>
    </submittedName>
</protein>
<dbReference type="eggNOG" id="COG2865">
    <property type="taxonomic scope" value="Bacteria"/>
</dbReference>
<evidence type="ECO:0000313" key="3">
    <source>
        <dbReference type="Proteomes" id="UP000002420"/>
    </source>
</evidence>
<name>B3E3V0_TRIL1</name>
<dbReference type="PANTHER" id="PTHR30595">
    <property type="entry name" value="GLPR-RELATED TRANSCRIPTIONAL REPRESSOR"/>
    <property type="match status" value="1"/>
</dbReference>
<dbReference type="OrthoDB" id="9789524at2"/>
<organism evidence="2 3">
    <name type="scientific">Trichlorobacter lovleyi (strain ATCC BAA-1151 / DSM 17278 / SZ)</name>
    <name type="common">Geobacter lovleyi</name>
    <dbReference type="NCBI Taxonomy" id="398767"/>
    <lineage>
        <taxon>Bacteria</taxon>
        <taxon>Pseudomonadati</taxon>
        <taxon>Thermodesulfobacteriota</taxon>
        <taxon>Desulfuromonadia</taxon>
        <taxon>Geobacterales</taxon>
        <taxon>Geobacteraceae</taxon>
        <taxon>Trichlorobacter</taxon>
    </lineage>
</organism>
<dbReference type="PANTHER" id="PTHR30595:SF6">
    <property type="entry name" value="SCHLAFEN ALBA-2 DOMAIN-CONTAINING PROTEIN"/>
    <property type="match status" value="1"/>
</dbReference>
<dbReference type="HOGENOM" id="CLU_042798_0_0_7"/>
<keyword evidence="3" id="KW-1185">Reference proteome</keyword>
<dbReference type="Proteomes" id="UP000002420">
    <property type="component" value="Chromosome"/>
</dbReference>
<evidence type="ECO:0000259" key="1">
    <source>
        <dbReference type="Pfam" id="PF04326"/>
    </source>
</evidence>
<dbReference type="EMBL" id="CP001089">
    <property type="protein sequence ID" value="ACD94364.1"/>
    <property type="molecule type" value="Genomic_DNA"/>
</dbReference>
<dbReference type="InterPro" id="IPR038461">
    <property type="entry name" value="Schlafen_AlbA_2_dom_sf"/>
</dbReference>
<dbReference type="STRING" id="398767.Glov_0638"/>
<dbReference type="Pfam" id="PF13749">
    <property type="entry name" value="HATPase_c_4"/>
    <property type="match status" value="1"/>
</dbReference>
<gene>
    <name evidence="2" type="ordered locus">Glov_0638</name>
</gene>
<sequence length="488" mass="55558">MTIERASEYLQSLLSELLKLPAETEWVEFKHNNDNPDEIGEYLSALANAAALTGKVHAYLLWGVNNETHEIIGTCFDPAKTKVGNEELESWLLRLLSPKINFRFYPIQAAGKPVVLLEIGAAFRHPVQFKNTEFIRVGSYKKKLKDFPEKERDLWRVFDRIPFEREIAAENVTIDEVLKLLDYPAYFDLLSLPLPEGRDGILAALAADEMIAPGKGGKWNIANLGAVLFAKRLADFRPLRRKAMRVVLYKGESRVETVREQEGTKGYAAGFEGLIGFVTNLLPSNEVIGQALRKEVPMFPELAIRELVANAIIHQDFHLTGTAPMVEIFSNRMEISNPGLPLVKTDRFLDSPPKSRNECLASFMRRIGVCEERGSGVDKVVFQTEFYQLPAPLFEITDEHTRAVLFAHREFRDMHKEDRIRASYLHACLRYVQRDFMTNTTLRERFGVEEKNSSMVSRIIKDTIGAGLIRCHDESVGSKARKYLPWWA</sequence>
<reference evidence="2 3" key="1">
    <citation type="submission" date="2008-05" db="EMBL/GenBank/DDBJ databases">
        <title>Complete sequence of chromosome of Geobacter lovleyi SZ.</title>
        <authorList>
            <consortium name="US DOE Joint Genome Institute"/>
            <person name="Lucas S."/>
            <person name="Copeland A."/>
            <person name="Lapidus A."/>
            <person name="Glavina del Rio T."/>
            <person name="Dalin E."/>
            <person name="Tice H."/>
            <person name="Bruce D."/>
            <person name="Goodwin L."/>
            <person name="Pitluck S."/>
            <person name="Chertkov O."/>
            <person name="Meincke L."/>
            <person name="Brettin T."/>
            <person name="Detter J.C."/>
            <person name="Han C."/>
            <person name="Tapia R."/>
            <person name="Kuske C.R."/>
            <person name="Schmutz J."/>
            <person name="Larimer F."/>
            <person name="Land M."/>
            <person name="Hauser L."/>
            <person name="Kyrpides N."/>
            <person name="Mikhailova N."/>
            <person name="Sung Y."/>
            <person name="Fletcher K.E."/>
            <person name="Ritalahti K.M."/>
            <person name="Loeffler F.E."/>
            <person name="Richardson P."/>
        </authorList>
    </citation>
    <scope>NUCLEOTIDE SEQUENCE [LARGE SCALE GENOMIC DNA]</scope>
    <source>
        <strain evidence="3">ATCC BAA-1151 / DSM 17278 / SZ</strain>
    </source>
</reference>